<protein>
    <submittedName>
        <fullName evidence="2">Uncharacterized protein</fullName>
    </submittedName>
</protein>
<dbReference type="SUPFAM" id="SSF53474">
    <property type="entry name" value="alpha/beta-Hydrolases"/>
    <property type="match status" value="1"/>
</dbReference>
<evidence type="ECO:0000313" key="2">
    <source>
        <dbReference type="EMBL" id="CAA9454019.1"/>
    </source>
</evidence>
<sequence>MVSESLKVPARVWRGYYEGVVLPTDDTARLGEIGAPTLLLWGEQDAVLARGTRAARGGDPRCHLEGVARHRSLGALGAARVGRAGPRGLHRVQAARLDLPHRLQRELLRTPSVRSSENNPSTHSGE</sequence>
<evidence type="ECO:0000256" key="1">
    <source>
        <dbReference type="SAM" id="MobiDB-lite"/>
    </source>
</evidence>
<feature type="region of interest" description="Disordered" evidence="1">
    <location>
        <begin position="105"/>
        <end position="126"/>
    </location>
</feature>
<dbReference type="InterPro" id="IPR029058">
    <property type="entry name" value="AB_hydrolase_fold"/>
</dbReference>
<reference evidence="2" key="1">
    <citation type="submission" date="2020-02" db="EMBL/GenBank/DDBJ databases">
        <authorList>
            <person name="Meier V. D."/>
        </authorList>
    </citation>
    <scope>NUCLEOTIDE SEQUENCE</scope>
    <source>
        <strain evidence="2">AVDCRST_MAG37</strain>
    </source>
</reference>
<gene>
    <name evidence="2" type="ORF">AVDCRST_MAG37-2700</name>
</gene>
<organism evidence="2">
    <name type="scientific">uncultured Rubrobacteraceae bacterium</name>
    <dbReference type="NCBI Taxonomy" id="349277"/>
    <lineage>
        <taxon>Bacteria</taxon>
        <taxon>Bacillati</taxon>
        <taxon>Actinomycetota</taxon>
        <taxon>Rubrobacteria</taxon>
        <taxon>Rubrobacterales</taxon>
        <taxon>Rubrobacteraceae</taxon>
        <taxon>environmental samples</taxon>
    </lineage>
</organism>
<feature type="compositionally biased region" description="Polar residues" evidence="1">
    <location>
        <begin position="112"/>
        <end position="126"/>
    </location>
</feature>
<accession>A0A6J4R138</accession>
<proteinExistence type="predicted"/>
<name>A0A6J4R138_9ACTN</name>
<dbReference type="AlphaFoldDB" id="A0A6J4R138"/>
<dbReference type="EMBL" id="CADCVD010000134">
    <property type="protein sequence ID" value="CAA9454019.1"/>
    <property type="molecule type" value="Genomic_DNA"/>
</dbReference>